<reference evidence="7" key="1">
    <citation type="submission" date="2006-10" db="EMBL/GenBank/DDBJ databases">
        <authorList>
            <person name="Amadeo P."/>
            <person name="Zhao Q."/>
            <person name="Wortman J."/>
            <person name="Fraser-Liggett C."/>
            <person name="Carlton J."/>
        </authorList>
    </citation>
    <scope>NUCLEOTIDE SEQUENCE</scope>
    <source>
        <strain evidence="7">G3</strain>
    </source>
</reference>
<dbReference type="SMART" id="SM00220">
    <property type="entry name" value="S_TKc"/>
    <property type="match status" value="1"/>
</dbReference>
<dbReference type="GO" id="GO:0005737">
    <property type="term" value="C:cytoplasm"/>
    <property type="evidence" value="ECO:0000318"/>
    <property type="project" value="GO_Central"/>
</dbReference>
<keyword evidence="2 4" id="KW-0547">Nucleotide-binding</keyword>
<dbReference type="EMBL" id="DS113181">
    <property type="protein sequence ID" value="EAY22913.1"/>
    <property type="molecule type" value="Genomic_DNA"/>
</dbReference>
<evidence type="ECO:0000256" key="4">
    <source>
        <dbReference type="PROSITE-ProRule" id="PRU10141"/>
    </source>
</evidence>
<dbReference type="PROSITE" id="PS00107">
    <property type="entry name" value="PROTEIN_KINASE_ATP"/>
    <property type="match status" value="1"/>
</dbReference>
<dbReference type="OrthoDB" id="5800476at2759"/>
<dbReference type="FunFam" id="1.10.510.10:FF:000596">
    <property type="entry name" value="CK1 family protein kinase"/>
    <property type="match status" value="1"/>
</dbReference>
<evidence type="ECO:0000256" key="3">
    <source>
        <dbReference type="ARBA" id="ARBA00022840"/>
    </source>
</evidence>
<evidence type="ECO:0000313" key="7">
    <source>
        <dbReference type="EMBL" id="EAY22913.1"/>
    </source>
</evidence>
<dbReference type="PANTHER" id="PTHR11909">
    <property type="entry name" value="CASEIN KINASE-RELATED"/>
    <property type="match status" value="1"/>
</dbReference>
<dbReference type="Pfam" id="PF00069">
    <property type="entry name" value="Pkinase"/>
    <property type="match status" value="1"/>
</dbReference>
<evidence type="ECO:0000256" key="5">
    <source>
        <dbReference type="RuleBase" id="RU000304"/>
    </source>
</evidence>
<evidence type="ECO:0000313" key="8">
    <source>
        <dbReference type="Proteomes" id="UP000001542"/>
    </source>
</evidence>
<sequence>MANLADYPDIGDIMHEKYQVIRRIGAGSFGAIYEVQHVETGKIYAVKLERFNTSPQLQMEHKLYTLLDGAIAISRVYDFWVDEKWRAMIMDRLGCSLGYYFRKCGKILSLKTTLMVAIQMISRLEYLHERCLIHRDIKPENFVFGVGKNSNLLYIIDLGLAKNYRGFKNYQHINYAEDRGLAGTARYVSINVHLGVEQSRRDDLESVGYVLISLVKGRLPWQEIEAGSKGDQNDNISHAKMNTPVETLCEGLPNQFQTYMQRVRDFRFDERPQYSYLRGLFYQLLSTLNYAYDDKYDWIVARANRLDAALRANGTASDVVIPVSVLGLKGAMRPSPKDTGFHQPLPFFAIIHQAALFVGKSKKKGTEEEEVPKKSFVEEQTLFLLNPDHNKIRQGSVSLEFHPVETNVKKEEPAPAA</sequence>
<dbReference type="VEuPathDB" id="TrichDB:TVAG_076600"/>
<dbReference type="InParanoid" id="A2D9Q7"/>
<dbReference type="InterPro" id="IPR050235">
    <property type="entry name" value="CK1_Ser-Thr_kinase"/>
</dbReference>
<dbReference type="GO" id="GO:0006897">
    <property type="term" value="P:endocytosis"/>
    <property type="evidence" value="ECO:0000318"/>
    <property type="project" value="GO_Central"/>
</dbReference>
<proteinExistence type="inferred from homology"/>
<protein>
    <recommendedName>
        <fullName evidence="1">non-specific serine/threonine protein kinase</fullName>
        <ecNumber evidence="1">2.7.11.1</ecNumber>
    </recommendedName>
</protein>
<reference evidence="7" key="2">
    <citation type="journal article" date="2007" name="Science">
        <title>Draft genome sequence of the sexually transmitted pathogen Trichomonas vaginalis.</title>
        <authorList>
            <person name="Carlton J.M."/>
            <person name="Hirt R.P."/>
            <person name="Silva J.C."/>
            <person name="Delcher A.L."/>
            <person name="Schatz M."/>
            <person name="Zhao Q."/>
            <person name="Wortman J.R."/>
            <person name="Bidwell S.L."/>
            <person name="Alsmark U.C.M."/>
            <person name="Besteiro S."/>
            <person name="Sicheritz-Ponten T."/>
            <person name="Noel C.J."/>
            <person name="Dacks J.B."/>
            <person name="Foster P.G."/>
            <person name="Simillion C."/>
            <person name="Van de Peer Y."/>
            <person name="Miranda-Saavedra D."/>
            <person name="Barton G.J."/>
            <person name="Westrop G.D."/>
            <person name="Mueller S."/>
            <person name="Dessi D."/>
            <person name="Fiori P.L."/>
            <person name="Ren Q."/>
            <person name="Paulsen I."/>
            <person name="Zhang H."/>
            <person name="Bastida-Corcuera F.D."/>
            <person name="Simoes-Barbosa A."/>
            <person name="Brown M.T."/>
            <person name="Hayes R.D."/>
            <person name="Mukherjee M."/>
            <person name="Okumura C.Y."/>
            <person name="Schneider R."/>
            <person name="Smith A.J."/>
            <person name="Vanacova S."/>
            <person name="Villalvazo M."/>
            <person name="Haas B.J."/>
            <person name="Pertea M."/>
            <person name="Feldblyum T.V."/>
            <person name="Utterback T.R."/>
            <person name="Shu C.L."/>
            <person name="Osoegawa K."/>
            <person name="de Jong P.J."/>
            <person name="Hrdy I."/>
            <person name="Horvathova L."/>
            <person name="Zubacova Z."/>
            <person name="Dolezal P."/>
            <person name="Malik S.B."/>
            <person name="Logsdon J.M. Jr."/>
            <person name="Henze K."/>
            <person name="Gupta A."/>
            <person name="Wang C.C."/>
            <person name="Dunne R.L."/>
            <person name="Upcroft J.A."/>
            <person name="Upcroft P."/>
            <person name="White O."/>
            <person name="Salzberg S.L."/>
            <person name="Tang P."/>
            <person name="Chiu C.-H."/>
            <person name="Lee Y.-S."/>
            <person name="Embley T.M."/>
            <person name="Coombs G.H."/>
            <person name="Mottram J.C."/>
            <person name="Tachezy J."/>
            <person name="Fraser-Liggett C.M."/>
            <person name="Johnson P.J."/>
        </authorList>
    </citation>
    <scope>NUCLEOTIDE SEQUENCE [LARGE SCALE GENOMIC DNA]</scope>
    <source>
        <strain evidence="7">G3</strain>
    </source>
</reference>
<dbReference type="PROSITE" id="PS50011">
    <property type="entry name" value="PROTEIN_KINASE_DOM"/>
    <property type="match status" value="1"/>
</dbReference>
<feature type="domain" description="Protein kinase" evidence="6">
    <location>
        <begin position="18"/>
        <end position="285"/>
    </location>
</feature>
<evidence type="ECO:0000259" key="6">
    <source>
        <dbReference type="PROSITE" id="PS50011"/>
    </source>
</evidence>
<keyword evidence="8" id="KW-1185">Reference proteome</keyword>
<comment type="similarity">
    <text evidence="5">Belongs to the protein kinase superfamily.</text>
</comment>
<dbReference type="SMR" id="A2D9Q7"/>
<dbReference type="STRING" id="5722.A2D9Q7"/>
<dbReference type="RefSeq" id="XP_001583899.1">
    <property type="nucleotide sequence ID" value="XM_001583849.1"/>
</dbReference>
<dbReference type="CDD" id="cd14016">
    <property type="entry name" value="STKc_CK1"/>
    <property type="match status" value="1"/>
</dbReference>
<feature type="binding site" evidence="4">
    <location>
        <position position="47"/>
    </location>
    <ligand>
        <name>ATP</name>
        <dbReference type="ChEBI" id="CHEBI:30616"/>
    </ligand>
</feature>
<evidence type="ECO:0000256" key="1">
    <source>
        <dbReference type="ARBA" id="ARBA00012513"/>
    </source>
</evidence>
<dbReference type="KEGG" id="tva:5468472"/>
<gene>
    <name evidence="7" type="ORF">TVAG_076600</name>
</gene>
<dbReference type="GO" id="GO:0005524">
    <property type="term" value="F:ATP binding"/>
    <property type="evidence" value="ECO:0007669"/>
    <property type="project" value="UniProtKB-UniRule"/>
</dbReference>
<dbReference type="OMA" id="VSINTHV"/>
<dbReference type="Proteomes" id="UP000001542">
    <property type="component" value="Unassembled WGS sequence"/>
</dbReference>
<dbReference type="Gene3D" id="1.10.510.10">
    <property type="entry name" value="Transferase(Phosphotransferase) domain 1"/>
    <property type="match status" value="1"/>
</dbReference>
<name>A2D9Q7_TRIV3</name>
<dbReference type="InterPro" id="IPR000719">
    <property type="entry name" value="Prot_kinase_dom"/>
</dbReference>
<dbReference type="EC" id="2.7.11.1" evidence="1"/>
<dbReference type="InterPro" id="IPR008271">
    <property type="entry name" value="Ser/Thr_kinase_AS"/>
</dbReference>
<keyword evidence="5" id="KW-0723">Serine/threonine-protein kinase</keyword>
<keyword evidence="3 4" id="KW-0067">ATP-binding</keyword>
<dbReference type="InterPro" id="IPR011009">
    <property type="entry name" value="Kinase-like_dom_sf"/>
</dbReference>
<keyword evidence="7" id="KW-0418">Kinase</keyword>
<dbReference type="GO" id="GO:0007165">
    <property type="term" value="P:signal transduction"/>
    <property type="evidence" value="ECO:0000318"/>
    <property type="project" value="GO_Central"/>
</dbReference>
<dbReference type="VEuPathDB" id="TrichDB:TVAGG3_0292210"/>
<dbReference type="eggNOG" id="KOG1163">
    <property type="taxonomic scope" value="Eukaryota"/>
</dbReference>
<dbReference type="InterPro" id="IPR017441">
    <property type="entry name" value="Protein_kinase_ATP_BS"/>
</dbReference>
<dbReference type="GO" id="GO:0005634">
    <property type="term" value="C:nucleus"/>
    <property type="evidence" value="ECO:0000318"/>
    <property type="project" value="GO_Central"/>
</dbReference>
<dbReference type="GO" id="GO:0004674">
    <property type="term" value="F:protein serine/threonine kinase activity"/>
    <property type="evidence" value="ECO:0000318"/>
    <property type="project" value="GO_Central"/>
</dbReference>
<accession>A2D9Q7</accession>
<keyword evidence="7" id="KW-0808">Transferase</keyword>
<organism evidence="7 8">
    <name type="scientific">Trichomonas vaginalis (strain ATCC PRA-98 / G3)</name>
    <dbReference type="NCBI Taxonomy" id="412133"/>
    <lineage>
        <taxon>Eukaryota</taxon>
        <taxon>Metamonada</taxon>
        <taxon>Parabasalia</taxon>
        <taxon>Trichomonadida</taxon>
        <taxon>Trichomonadidae</taxon>
        <taxon>Trichomonas</taxon>
    </lineage>
</organism>
<evidence type="ECO:0000256" key="2">
    <source>
        <dbReference type="ARBA" id="ARBA00022741"/>
    </source>
</evidence>
<dbReference type="PROSITE" id="PS00108">
    <property type="entry name" value="PROTEIN_KINASE_ST"/>
    <property type="match status" value="1"/>
</dbReference>
<dbReference type="SUPFAM" id="SSF56112">
    <property type="entry name" value="Protein kinase-like (PK-like)"/>
    <property type="match status" value="1"/>
</dbReference>
<dbReference type="AlphaFoldDB" id="A2D9Q7"/>